<dbReference type="SMART" id="SM00612">
    <property type="entry name" value="Kelch"/>
    <property type="match status" value="4"/>
</dbReference>
<dbReference type="Pfam" id="PF00014">
    <property type="entry name" value="Kunitz_BPTI"/>
    <property type="match status" value="1"/>
</dbReference>
<dbReference type="Gene3D" id="2.120.10.80">
    <property type="entry name" value="Kelch-type beta propeller"/>
    <property type="match status" value="1"/>
</dbReference>
<comment type="caution">
    <text evidence="29">The sequence shown here is derived from an EMBL/GenBank/DDBJ whole genome shotgun (WGS) entry which is preliminary data.</text>
</comment>
<keyword evidence="7" id="KW-0964">Secreted</keyword>
<dbReference type="FunFam" id="1.25.40.420:FF:000001">
    <property type="entry name" value="Kelch-like family member 12"/>
    <property type="match status" value="1"/>
</dbReference>
<dbReference type="GO" id="GO:0005581">
    <property type="term" value="C:collagen trimer"/>
    <property type="evidence" value="ECO:0007669"/>
    <property type="project" value="UniProtKB-KW"/>
</dbReference>
<dbReference type="InterPro" id="IPR002223">
    <property type="entry name" value="Kunitz_BPTI"/>
</dbReference>
<dbReference type="GO" id="GO:0005856">
    <property type="term" value="C:cytoskeleton"/>
    <property type="evidence" value="ECO:0007669"/>
    <property type="project" value="UniProtKB-SubCell"/>
</dbReference>
<dbReference type="CDD" id="cd22628">
    <property type="entry name" value="Kunitz_collagen_alpha1_XXVIII"/>
    <property type="match status" value="1"/>
</dbReference>
<evidence type="ECO:0000256" key="4">
    <source>
        <dbReference type="ARBA" id="ARBA00004586"/>
    </source>
</evidence>
<dbReference type="InterPro" id="IPR030571">
    <property type="entry name" value="KLHL41_KL41B_BTB_POZ_dom"/>
</dbReference>
<name>A0A5J5CHD1_9PERO</name>
<dbReference type="InterPro" id="IPR036880">
    <property type="entry name" value="Kunitz_BPTI_sf"/>
</dbReference>
<keyword evidence="17" id="KW-0176">Collagen</keyword>
<keyword evidence="6" id="KW-0963">Cytoplasm</keyword>
<dbReference type="CDD" id="cd18517">
    <property type="entry name" value="BACK_KLHL41_KBTBD10"/>
    <property type="match status" value="1"/>
</dbReference>
<dbReference type="PANTHER" id="PTHR24412:SF146">
    <property type="entry name" value="KELCH-LIKE PROTEIN 41"/>
    <property type="match status" value="1"/>
</dbReference>
<organism evidence="29 30">
    <name type="scientific">Etheostoma spectabile</name>
    <name type="common">orangethroat darter</name>
    <dbReference type="NCBI Taxonomy" id="54343"/>
    <lineage>
        <taxon>Eukaryota</taxon>
        <taxon>Metazoa</taxon>
        <taxon>Chordata</taxon>
        <taxon>Craniata</taxon>
        <taxon>Vertebrata</taxon>
        <taxon>Euteleostomi</taxon>
        <taxon>Actinopterygii</taxon>
        <taxon>Neopterygii</taxon>
        <taxon>Teleostei</taxon>
        <taxon>Neoteleostei</taxon>
        <taxon>Acanthomorphata</taxon>
        <taxon>Eupercaria</taxon>
        <taxon>Perciformes</taxon>
        <taxon>Percoidei</taxon>
        <taxon>Percidae</taxon>
        <taxon>Etheostomatinae</taxon>
        <taxon>Etheostoma</taxon>
    </lineage>
</organism>
<keyword evidence="30" id="KW-1185">Reference proteome</keyword>
<dbReference type="InterPro" id="IPR000210">
    <property type="entry name" value="BTB/POZ_dom"/>
</dbReference>
<dbReference type="GO" id="GO:0048741">
    <property type="term" value="P:skeletal muscle fiber development"/>
    <property type="evidence" value="ECO:0007669"/>
    <property type="project" value="UniProtKB-ARBA"/>
</dbReference>
<feature type="signal peptide" evidence="25">
    <location>
        <begin position="1"/>
        <end position="19"/>
    </location>
</feature>
<feature type="domain" description="BPTI/Kunitz inhibitor" evidence="28">
    <location>
        <begin position="1138"/>
        <end position="1188"/>
    </location>
</feature>
<feature type="domain" description="VWFA" evidence="27">
    <location>
        <begin position="60"/>
        <end position="242"/>
    </location>
</feature>
<dbReference type="InterPro" id="IPR015915">
    <property type="entry name" value="Kelch-typ_b-propeller"/>
</dbReference>
<feature type="chain" id="PRO_5023938886" description="Collagen alpha-1(XXVIII) chain" evidence="25">
    <location>
        <begin position="20"/>
        <end position="1823"/>
    </location>
</feature>
<dbReference type="GO" id="GO:0033017">
    <property type="term" value="C:sarcoplasmic reticulum membrane"/>
    <property type="evidence" value="ECO:0007669"/>
    <property type="project" value="UniProtKB-SubCell"/>
</dbReference>
<dbReference type="FunFam" id="3.40.50.410:FF:000051">
    <property type="entry name" value="Collagen type XXVIII alpha 1 chain"/>
    <property type="match status" value="1"/>
</dbReference>
<dbReference type="InterPro" id="IPR011333">
    <property type="entry name" value="SKP1/BTB/POZ_sf"/>
</dbReference>
<dbReference type="InterPro" id="IPR020901">
    <property type="entry name" value="Prtase_inh_Kunz-CS"/>
</dbReference>
<dbReference type="GO" id="GO:0007155">
    <property type="term" value="P:cell adhesion"/>
    <property type="evidence" value="ECO:0007669"/>
    <property type="project" value="UniProtKB-KW"/>
</dbReference>
<dbReference type="FunFam" id="3.30.710.10:FF:000006">
    <property type="entry name" value="Kelch repeat and BTB domain-containing 6"/>
    <property type="match status" value="1"/>
</dbReference>
<feature type="compositionally biased region" description="Basic and acidic residues" evidence="24">
    <location>
        <begin position="300"/>
        <end position="312"/>
    </location>
</feature>
<dbReference type="InterPro" id="IPR008160">
    <property type="entry name" value="Collagen"/>
</dbReference>
<protein>
    <recommendedName>
        <fullName evidence="23">Collagen alpha-1(XXVIII) chain</fullName>
    </recommendedName>
</protein>
<dbReference type="SUPFAM" id="SSF53300">
    <property type="entry name" value="vWA-like"/>
    <property type="match status" value="2"/>
</dbReference>
<keyword evidence="18" id="KW-0472">Membrane</keyword>
<keyword evidence="11" id="KW-0677">Repeat</keyword>
<dbReference type="CDD" id="cd18341">
    <property type="entry name" value="BTB_POZ_KLHL41_KBTBD10"/>
    <property type="match status" value="1"/>
</dbReference>
<accession>A0A5J5CHD1</accession>
<evidence type="ECO:0000256" key="12">
    <source>
        <dbReference type="ARBA" id="ARBA00022824"/>
    </source>
</evidence>
<evidence type="ECO:0000256" key="23">
    <source>
        <dbReference type="ARBA" id="ARBA00070674"/>
    </source>
</evidence>
<dbReference type="Pfam" id="PF24681">
    <property type="entry name" value="Kelch_KLHDC2_KLHL20_DRC7"/>
    <property type="match status" value="1"/>
</dbReference>
<evidence type="ECO:0000256" key="15">
    <source>
        <dbReference type="ARBA" id="ARBA00022900"/>
    </source>
</evidence>
<dbReference type="Pfam" id="PF00651">
    <property type="entry name" value="BTB"/>
    <property type="match status" value="1"/>
</dbReference>
<dbReference type="Gene3D" id="3.40.50.410">
    <property type="entry name" value="von Willebrand factor, type A domain"/>
    <property type="match status" value="2"/>
</dbReference>
<feature type="compositionally biased region" description="Basic and acidic residues" evidence="24">
    <location>
        <begin position="1480"/>
        <end position="1492"/>
    </location>
</feature>
<comment type="function">
    <text evidence="21">May act as a cell-binding protein.</text>
</comment>
<dbReference type="FunFam" id="2.120.10.80:FF:000025">
    <property type="entry name" value="Kelch-like family member 41"/>
    <property type="match status" value="1"/>
</dbReference>
<dbReference type="Pfam" id="PF01391">
    <property type="entry name" value="Collagen"/>
    <property type="match status" value="2"/>
</dbReference>
<dbReference type="Pfam" id="PF07707">
    <property type="entry name" value="BACK"/>
    <property type="match status" value="1"/>
</dbReference>
<dbReference type="Gene3D" id="1.25.40.420">
    <property type="match status" value="1"/>
</dbReference>
<keyword evidence="16" id="KW-0703">Sarcoplasmic reticulum</keyword>
<evidence type="ECO:0000256" key="7">
    <source>
        <dbReference type="ARBA" id="ARBA00022525"/>
    </source>
</evidence>
<keyword evidence="20" id="KW-0206">Cytoskeleton</keyword>
<feature type="region of interest" description="Disordered" evidence="24">
    <location>
        <begin position="258"/>
        <end position="312"/>
    </location>
</feature>
<dbReference type="SMART" id="SM00131">
    <property type="entry name" value="KU"/>
    <property type="match status" value="1"/>
</dbReference>
<keyword evidence="8" id="KW-0272">Extracellular matrix</keyword>
<dbReference type="Gene3D" id="4.10.410.10">
    <property type="entry name" value="Pancreatic trypsin inhibitor Kunitz domain"/>
    <property type="match status" value="1"/>
</dbReference>
<proteinExistence type="inferred from homology"/>
<evidence type="ECO:0000256" key="25">
    <source>
        <dbReference type="SAM" id="SignalP"/>
    </source>
</evidence>
<evidence type="ECO:0000313" key="30">
    <source>
        <dbReference type="Proteomes" id="UP000327493"/>
    </source>
</evidence>
<comment type="subcellular location">
    <subcellularLocation>
        <location evidence="1">Cytoplasm</location>
        <location evidence="1">Cytoskeleton</location>
    </subcellularLocation>
    <subcellularLocation>
        <location evidence="4">Endoplasmic reticulum membrane</location>
    </subcellularLocation>
    <subcellularLocation>
        <location evidence="3">Sarcoplasmic reticulum membrane</location>
    </subcellularLocation>
    <subcellularLocation>
        <location evidence="2">Secreted</location>
        <location evidence="2">Extracellular space</location>
        <location evidence="2">Extracellular matrix</location>
        <location evidence="2">Basement membrane</location>
    </subcellularLocation>
</comment>
<evidence type="ECO:0000256" key="21">
    <source>
        <dbReference type="ARBA" id="ARBA00058139"/>
    </source>
</evidence>
<feature type="region of interest" description="Disordered" evidence="24">
    <location>
        <begin position="1026"/>
        <end position="1120"/>
    </location>
</feature>
<dbReference type="FunFam" id="4.10.410.10:FF:000045">
    <property type="entry name" value="Collagen type XXVIII alpha 1 a"/>
    <property type="match status" value="1"/>
</dbReference>
<dbReference type="FunFam" id="3.40.50.410:FF:000003">
    <property type="entry name" value="Collagen type VI alpha 3 chain"/>
    <property type="match status" value="1"/>
</dbReference>
<keyword evidence="12" id="KW-0256">Endoplasmic reticulum</keyword>
<evidence type="ECO:0000256" key="24">
    <source>
        <dbReference type="SAM" id="MobiDB-lite"/>
    </source>
</evidence>
<feature type="domain" description="BTB" evidence="26">
    <location>
        <begin position="1248"/>
        <end position="1317"/>
    </location>
</feature>
<dbReference type="EMBL" id="VOFY01000024">
    <property type="protein sequence ID" value="KAA8579510.1"/>
    <property type="molecule type" value="Genomic_DNA"/>
</dbReference>
<dbReference type="PROSITE" id="PS00280">
    <property type="entry name" value="BPTI_KUNITZ_1"/>
    <property type="match status" value="1"/>
</dbReference>
<dbReference type="SUPFAM" id="SSF54695">
    <property type="entry name" value="POZ domain"/>
    <property type="match status" value="1"/>
</dbReference>
<dbReference type="InterPro" id="IPR002035">
    <property type="entry name" value="VWF_A"/>
</dbReference>
<reference evidence="29 30" key="1">
    <citation type="submission" date="2019-08" db="EMBL/GenBank/DDBJ databases">
        <title>A chromosome-level genome assembly, high-density linkage maps, and genome scans reveal the genomic architecture of hybrid incompatibilities underlying speciation via character displacement in darters (Percidae: Etheostominae).</title>
        <authorList>
            <person name="Moran R.L."/>
            <person name="Catchen J.M."/>
            <person name="Fuller R.C."/>
        </authorList>
    </citation>
    <scope>NUCLEOTIDE SEQUENCE [LARGE SCALE GENOMIC DNA]</scope>
    <source>
        <strain evidence="29">EspeVRDwgs_2016</strain>
        <tissue evidence="29">Muscle</tissue>
    </source>
</reference>
<evidence type="ECO:0000256" key="22">
    <source>
        <dbReference type="ARBA" id="ARBA00061466"/>
    </source>
</evidence>
<evidence type="ECO:0000256" key="10">
    <source>
        <dbReference type="ARBA" id="ARBA00022729"/>
    </source>
</evidence>
<evidence type="ECO:0000259" key="28">
    <source>
        <dbReference type="PROSITE" id="PS50279"/>
    </source>
</evidence>
<evidence type="ECO:0000256" key="11">
    <source>
        <dbReference type="ARBA" id="ARBA00022737"/>
    </source>
</evidence>
<dbReference type="PRINTS" id="PR00453">
    <property type="entry name" value="VWFADOMAIN"/>
</dbReference>
<evidence type="ECO:0000256" key="1">
    <source>
        <dbReference type="ARBA" id="ARBA00004245"/>
    </source>
</evidence>
<evidence type="ECO:0000259" key="26">
    <source>
        <dbReference type="PROSITE" id="PS50097"/>
    </source>
</evidence>
<dbReference type="SMART" id="SM00327">
    <property type="entry name" value="VWA"/>
    <property type="match status" value="2"/>
</dbReference>
<dbReference type="InterPro" id="IPR011705">
    <property type="entry name" value="BACK"/>
</dbReference>
<dbReference type="PANTHER" id="PTHR24412">
    <property type="entry name" value="KELCH PROTEIN"/>
    <property type="match status" value="1"/>
</dbReference>
<keyword evidence="19" id="KW-1015">Disulfide bond</keyword>
<dbReference type="GO" id="GO:0004867">
    <property type="term" value="F:serine-type endopeptidase inhibitor activity"/>
    <property type="evidence" value="ECO:0007669"/>
    <property type="project" value="UniProtKB-KW"/>
</dbReference>
<keyword evidence="14" id="KW-0130">Cell adhesion</keyword>
<dbReference type="InterPro" id="IPR006652">
    <property type="entry name" value="Kelch_1"/>
</dbReference>
<dbReference type="InterPro" id="IPR036465">
    <property type="entry name" value="vWFA_dom_sf"/>
</dbReference>
<evidence type="ECO:0000256" key="8">
    <source>
        <dbReference type="ARBA" id="ARBA00022530"/>
    </source>
</evidence>
<evidence type="ECO:0000256" key="18">
    <source>
        <dbReference type="ARBA" id="ARBA00023136"/>
    </source>
</evidence>
<feature type="region of interest" description="Disordered" evidence="24">
    <location>
        <begin position="1480"/>
        <end position="1507"/>
    </location>
</feature>
<feature type="domain" description="VWFA" evidence="27">
    <location>
        <begin position="782"/>
        <end position="962"/>
    </location>
</feature>
<evidence type="ECO:0000313" key="29">
    <source>
        <dbReference type="EMBL" id="KAA8579510.1"/>
    </source>
</evidence>
<evidence type="ECO:0000256" key="13">
    <source>
        <dbReference type="ARBA" id="ARBA00022869"/>
    </source>
</evidence>
<dbReference type="GO" id="GO:0005604">
    <property type="term" value="C:basement membrane"/>
    <property type="evidence" value="ECO:0007669"/>
    <property type="project" value="UniProtKB-SubCell"/>
</dbReference>
<dbReference type="Gene3D" id="3.30.710.10">
    <property type="entry name" value="Potassium Channel Kv1.1, Chain A"/>
    <property type="match status" value="1"/>
</dbReference>
<evidence type="ECO:0000256" key="16">
    <source>
        <dbReference type="ARBA" id="ARBA00022951"/>
    </source>
</evidence>
<dbReference type="PROSITE" id="PS50097">
    <property type="entry name" value="BTB"/>
    <property type="match status" value="1"/>
</dbReference>
<sequence>MVPSLHWLLLLWGLQGLWAQDYEEDYEEEVVTTKKKNKLNPSNSIPQNGKSLIDEDCSLELAFLIDSSESAKDNHAQEKRFASDVMDRLQSLRLQTGRGLSSRAALLQYSSHVIIEQTFKQWRGIADFKARLAPIAYIGHGTYTTFAITNLTRIYLEESDPISMKVAVLLFDGISHPRNPDIFSAVADAKNQGIRFFTIGITPEANEPANIAQLRLIASSPASRYLHNLQDQGIVDTFMKEITALADEGCPLAQSKCACDKGERGASGPPGKKGRPGEDGSPGTKGQKGEGGLSGLPGREGSEGKPGYKGEKVLEREGSVAHLELRETEVLKVLLAQEEIVDFRGKGDFLGHLESKEKQGLAFRDPRGMSVTRGNQGLLVLLDLGPQGPQGVQGERGQIGEGLPGPKGERGLAGPQGPRGQPGSGIKGDKGDVGPPGLPGPLGPPGAGIQGEKGMEGPRGPPGSRGPQGEGLPGAKGDQGLPGEVGAPGERGAGDPGAKGEPGSTGMSGLPGLPGEDGAPGQKGEPGLVGLRGSEGAPGIGTQGEKGDQGQRGIRGLTGPPGIAGPSGPKGEPGAQGRGGSPGPPGRFVSGPKGDLGPSGPPGPIGETGYGLPGPKGNRGDLGPAGPIGPKGDGYPGPVGPPGLPGLPGEPGQEGVGVPGPKGDVGFRGLPGFPGPPGEGLQGPLGNPGRPGPPGPTGPQGQGVQGPKGEQGAQGVTGPRGLPGEGLHGAKGDRGSAGERGLKGIKGDLGDPGTSGEPREDIIRMIKEICGCGIKCKERPMELVFVIDSSESVGPENFEIIKDFVNALVDRVTVGRNATRIGLVLYSLEVKLVFNLARYISKQDIKQAIRNIPYMGEGTYTGTAIRKATQEAFFSSRVGVSKVAIVITDGQTDKREPVKLDIAVREAHAANIEMFALGIVNTTDPTQAEFMRELNLIASDPDSEHMFLIDDFNTLPALESKLVSQFCEDENGALIYNRITNGYGNNGYNGYNSHNGNRNGNNGNYDIGGYGYRPATEQQVLNGRQTSINTGASNPSHGGRVETTQHGSRGSSTGHGGGRQHVITETHSGTERGDTFNRNTSDSRPPAKEDSSSTRGSSSSTSSSSTRITTSSSGVSVQLVPAPRPALPKETVPLDPRCGLVLDQGTCRDYNIRWYYDKQANACAQFWYGGCNGNKNRFDTEEECKRTRLSEGIRCRYFKEGQLKPAFFHRVIQDRLPKGPVAAEELRLFQSTLLQDGLKELLNENKFVDCTLKVGDRSFPCHRLIIAACSPYFREIFFTEDGKEVENTKEVVLEEVNPSILDMIIQYLYSAEIDLSDDNVQDIIAVANRFQIPSVFTVCVNYLQKKISLDNCMAIFRMGLVLSCPRLAVAARNYIADRFELLYKEEEFLKLAPHELFAIIGGDALNVEKEELVFEALMAWVRYDKERVKVLKDAFNCIRFRLLPEKYFKDKVETDEIIKADPELQKTIQIIRDAFKGKLPETPKKKEGEKGAGLEGGEEEEDSPFPGFLNDNRRHGMYAREFIVMINDTAAVAYDVSENECFLAAMSEQVPRNHVSLASQRNQLYIIGGLFVDEENKDAPLQCYFYLLDPLTSDWVALPPMPSPRCLFNIGESENLLFAVAGKDLQTNESLDTVMCYDVEKMKWTETKKLPLKIHGHAVISHKGLVYCIGGKTDDKVHSCMVFSYNHKQSEWRELAAMKTPRAMFGAVVHNGKIVVAGGVNEEGLTATCEAYDIAANKWESFTEFPQERSSVNLLSNGGSLYAVGGFAMVETESKEVAPTEVTDVWQYEDDKKQWSGMLREMRYAAGSSCVSMRLNAARMPKL</sequence>
<gene>
    <name evidence="29" type="ORF">FQN60_006603</name>
</gene>
<feature type="compositionally biased region" description="Basic and acidic residues" evidence="24">
    <location>
        <begin position="1062"/>
        <end position="1075"/>
    </location>
</feature>
<dbReference type="SUPFAM" id="SSF57362">
    <property type="entry name" value="BPTI-like"/>
    <property type="match status" value="1"/>
</dbReference>
<keyword evidence="15" id="KW-0722">Serine protease inhibitor</keyword>
<comment type="similarity">
    <text evidence="22">Belongs to the VWA-containing collagen family.</text>
</comment>
<keyword evidence="13" id="KW-0084">Basement membrane</keyword>
<dbReference type="SMART" id="SM00225">
    <property type="entry name" value="BTB"/>
    <property type="match status" value="1"/>
</dbReference>
<evidence type="ECO:0000256" key="17">
    <source>
        <dbReference type="ARBA" id="ARBA00023119"/>
    </source>
</evidence>
<evidence type="ECO:0000259" key="27">
    <source>
        <dbReference type="PROSITE" id="PS50234"/>
    </source>
</evidence>
<evidence type="ECO:0000256" key="6">
    <source>
        <dbReference type="ARBA" id="ARBA00022490"/>
    </source>
</evidence>
<keyword evidence="9" id="KW-0646">Protease inhibitor</keyword>
<evidence type="ECO:0000256" key="14">
    <source>
        <dbReference type="ARBA" id="ARBA00022889"/>
    </source>
</evidence>
<feature type="compositionally biased region" description="Basic and acidic residues" evidence="24">
    <location>
        <begin position="728"/>
        <end position="749"/>
    </location>
</feature>
<dbReference type="PROSITE" id="PS50279">
    <property type="entry name" value="BPTI_KUNITZ_2"/>
    <property type="match status" value="1"/>
</dbReference>
<evidence type="ECO:0000256" key="3">
    <source>
        <dbReference type="ARBA" id="ARBA00004449"/>
    </source>
</evidence>
<dbReference type="SUPFAM" id="SSF117281">
    <property type="entry name" value="Kelch motif"/>
    <property type="match status" value="1"/>
</dbReference>
<evidence type="ECO:0000256" key="2">
    <source>
        <dbReference type="ARBA" id="ARBA00004302"/>
    </source>
</evidence>
<dbReference type="SMART" id="SM00875">
    <property type="entry name" value="BACK"/>
    <property type="match status" value="1"/>
</dbReference>
<dbReference type="Pfam" id="PF00092">
    <property type="entry name" value="VWA"/>
    <property type="match status" value="2"/>
</dbReference>
<evidence type="ECO:0000256" key="19">
    <source>
        <dbReference type="ARBA" id="ARBA00023157"/>
    </source>
</evidence>
<evidence type="ECO:0000256" key="5">
    <source>
        <dbReference type="ARBA" id="ARBA00022441"/>
    </source>
</evidence>
<feature type="compositionally biased region" description="Polar residues" evidence="24">
    <location>
        <begin position="1026"/>
        <end position="1036"/>
    </location>
</feature>
<dbReference type="Proteomes" id="UP000327493">
    <property type="component" value="Chromosome 24"/>
</dbReference>
<keyword evidence="10 25" id="KW-0732">Signal</keyword>
<evidence type="ECO:0000256" key="9">
    <source>
        <dbReference type="ARBA" id="ARBA00022690"/>
    </source>
</evidence>
<keyword evidence="5" id="KW-0880">Kelch repeat</keyword>
<feature type="compositionally biased region" description="Low complexity" evidence="24">
    <location>
        <begin position="1093"/>
        <end position="1117"/>
    </location>
</feature>
<evidence type="ECO:0000256" key="20">
    <source>
        <dbReference type="ARBA" id="ARBA00023212"/>
    </source>
</evidence>
<feature type="region of interest" description="Disordered" evidence="24">
    <location>
        <begin position="385"/>
        <end position="758"/>
    </location>
</feature>
<dbReference type="PROSITE" id="PS50234">
    <property type="entry name" value="VWFA"/>
    <property type="match status" value="2"/>
</dbReference>